<feature type="domain" description="Nucleoside transporter/FeoB GTPase Gate" evidence="2">
    <location>
        <begin position="47"/>
        <end position="148"/>
    </location>
</feature>
<sequence length="177" mass="18938">MIQWITTISVWLIPCIILFILLVATAKKISSYELFVEGGKEGLKMAISLLPFLLGMLVAIAILRSSGALDAFIQLIEPVLTKLGFPAEMAPLAIIRPISGTAALSVTTEIIQTYGPDSFLGRLASTMQGSTDTTLYILTVYFGAVGIKKMGDALKVGLIADFIGIIVSVIVVSWIFA</sequence>
<proteinExistence type="predicted"/>
<feature type="transmembrane region" description="Helical" evidence="1">
    <location>
        <begin position="42"/>
        <end position="63"/>
    </location>
</feature>
<reference evidence="4" key="1">
    <citation type="journal article" date="2019" name="Int. J. Syst. Evol. Microbiol.">
        <title>The Global Catalogue of Microorganisms (GCM) 10K type strain sequencing project: providing services to taxonomists for standard genome sequencing and annotation.</title>
        <authorList>
            <consortium name="The Broad Institute Genomics Platform"/>
            <consortium name="The Broad Institute Genome Sequencing Center for Infectious Disease"/>
            <person name="Wu L."/>
            <person name="Ma J."/>
        </authorList>
    </citation>
    <scope>NUCLEOTIDE SEQUENCE [LARGE SCALE GENOMIC DNA]</scope>
    <source>
        <strain evidence="4">CCUG 37865</strain>
    </source>
</reference>
<evidence type="ECO:0000259" key="2">
    <source>
        <dbReference type="Pfam" id="PF07670"/>
    </source>
</evidence>
<comment type="caution">
    <text evidence="3">The sequence shown here is derived from an EMBL/GenBank/DDBJ whole genome shotgun (WGS) entry which is preliminary data.</text>
</comment>
<dbReference type="InterPro" id="IPR011642">
    <property type="entry name" value="Gate_dom"/>
</dbReference>
<evidence type="ECO:0000313" key="4">
    <source>
        <dbReference type="Proteomes" id="UP001595882"/>
    </source>
</evidence>
<dbReference type="PANTHER" id="PTHR35793">
    <property type="entry name" value="INNER MEMBRANE PROTEIN YJIG"/>
    <property type="match status" value="1"/>
</dbReference>
<dbReference type="PANTHER" id="PTHR35793:SF2">
    <property type="entry name" value="INNER MEMBRANE PROTEIN YJIG"/>
    <property type="match status" value="1"/>
</dbReference>
<keyword evidence="1" id="KW-0472">Membrane</keyword>
<dbReference type="Pfam" id="PF07670">
    <property type="entry name" value="Gate"/>
    <property type="match status" value="1"/>
</dbReference>
<dbReference type="EMBL" id="JBHSDT010000008">
    <property type="protein sequence ID" value="MFC4404311.1"/>
    <property type="molecule type" value="Genomic_DNA"/>
</dbReference>
<dbReference type="RefSeq" id="WP_390252848.1">
    <property type="nucleotide sequence ID" value="NZ_JBHSDT010000008.1"/>
</dbReference>
<evidence type="ECO:0000313" key="3">
    <source>
        <dbReference type="EMBL" id="MFC4404311.1"/>
    </source>
</evidence>
<dbReference type="Proteomes" id="UP001595882">
    <property type="component" value="Unassembled WGS sequence"/>
</dbReference>
<keyword evidence="4" id="KW-1185">Reference proteome</keyword>
<organism evidence="3 4">
    <name type="scientific">Gracilibacillus xinjiangensis</name>
    <dbReference type="NCBI Taxonomy" id="1193282"/>
    <lineage>
        <taxon>Bacteria</taxon>
        <taxon>Bacillati</taxon>
        <taxon>Bacillota</taxon>
        <taxon>Bacilli</taxon>
        <taxon>Bacillales</taxon>
        <taxon>Bacillaceae</taxon>
        <taxon>Gracilibacillus</taxon>
    </lineage>
</organism>
<gene>
    <name evidence="3" type="ORF">ACFOY7_14675</name>
</gene>
<evidence type="ECO:0000256" key="1">
    <source>
        <dbReference type="SAM" id="Phobius"/>
    </source>
</evidence>
<accession>A0ABV8X098</accession>
<keyword evidence="1" id="KW-1133">Transmembrane helix</keyword>
<dbReference type="InterPro" id="IPR052549">
    <property type="entry name" value="SpmB"/>
</dbReference>
<protein>
    <submittedName>
        <fullName evidence="3">Spore maturation protein</fullName>
    </submittedName>
</protein>
<keyword evidence="1" id="KW-0812">Transmembrane</keyword>
<name>A0ABV8X098_9BACI</name>
<feature type="transmembrane region" description="Helical" evidence="1">
    <location>
        <begin position="156"/>
        <end position="176"/>
    </location>
</feature>